<dbReference type="EMBL" id="JAFCIX010000352">
    <property type="protein sequence ID" value="KAH6593559.1"/>
    <property type="molecule type" value="Genomic_DNA"/>
</dbReference>
<accession>A0ABQ8F7N3</accession>
<proteinExistence type="predicted"/>
<evidence type="ECO:0000256" key="2">
    <source>
        <dbReference type="SAM" id="SignalP"/>
    </source>
</evidence>
<feature type="region of interest" description="Disordered" evidence="1">
    <location>
        <begin position="25"/>
        <end position="62"/>
    </location>
</feature>
<sequence length="174" mass="19656">MRVNVLVVAAMVITSVNAGLIKESKDLPSDDLNQESVQSKEEWDVFQESEPTKNGQYDDSDDAEKTKICNRMLFIAEKIQASIFDLADDFRINLPIPDAPNRGANDLEPEAREGHAEFYSQIKDEQKAIKEKATFLKGKYEEIWEKIVKTGCPTESTRLLSPEDMAIVAIFLDE</sequence>
<name>A0ABQ8F7N3_9FUNG</name>
<protein>
    <submittedName>
        <fullName evidence="3">Uncharacterized protein</fullName>
    </submittedName>
</protein>
<organism evidence="3 4">
    <name type="scientific">Batrachochytrium salamandrivorans</name>
    <dbReference type="NCBI Taxonomy" id="1357716"/>
    <lineage>
        <taxon>Eukaryota</taxon>
        <taxon>Fungi</taxon>
        <taxon>Fungi incertae sedis</taxon>
        <taxon>Chytridiomycota</taxon>
        <taxon>Chytridiomycota incertae sedis</taxon>
        <taxon>Chytridiomycetes</taxon>
        <taxon>Rhizophydiales</taxon>
        <taxon>Rhizophydiales incertae sedis</taxon>
        <taxon>Batrachochytrium</taxon>
    </lineage>
</organism>
<gene>
    <name evidence="3" type="ORF">BASA50_007273</name>
</gene>
<keyword evidence="4" id="KW-1185">Reference proteome</keyword>
<evidence type="ECO:0000256" key="1">
    <source>
        <dbReference type="SAM" id="MobiDB-lite"/>
    </source>
</evidence>
<evidence type="ECO:0000313" key="4">
    <source>
        <dbReference type="Proteomes" id="UP001648503"/>
    </source>
</evidence>
<keyword evidence="2" id="KW-0732">Signal</keyword>
<dbReference type="Proteomes" id="UP001648503">
    <property type="component" value="Unassembled WGS sequence"/>
</dbReference>
<feature type="signal peptide" evidence="2">
    <location>
        <begin position="1"/>
        <end position="18"/>
    </location>
</feature>
<reference evidence="3 4" key="1">
    <citation type="submission" date="2021-02" db="EMBL/GenBank/DDBJ databases">
        <title>Variation within the Batrachochytrium salamandrivorans European outbreak.</title>
        <authorList>
            <person name="Kelly M."/>
            <person name="Pasmans F."/>
            <person name="Shea T.P."/>
            <person name="Munoz J.F."/>
            <person name="Carranza S."/>
            <person name="Cuomo C.A."/>
            <person name="Martel A."/>
        </authorList>
    </citation>
    <scope>NUCLEOTIDE SEQUENCE [LARGE SCALE GENOMIC DNA]</scope>
    <source>
        <strain evidence="3 4">AMFP18/2</strain>
    </source>
</reference>
<feature type="chain" id="PRO_5046268657" evidence="2">
    <location>
        <begin position="19"/>
        <end position="174"/>
    </location>
</feature>
<evidence type="ECO:0000313" key="3">
    <source>
        <dbReference type="EMBL" id="KAH6593559.1"/>
    </source>
</evidence>
<comment type="caution">
    <text evidence="3">The sequence shown here is derived from an EMBL/GenBank/DDBJ whole genome shotgun (WGS) entry which is preliminary data.</text>
</comment>